<feature type="region of interest" description="Disordered" evidence="2">
    <location>
        <begin position="763"/>
        <end position="787"/>
    </location>
</feature>
<protein>
    <recommendedName>
        <fullName evidence="3">C3H1-type domain-containing protein</fullName>
    </recommendedName>
</protein>
<dbReference type="InterPro" id="IPR000571">
    <property type="entry name" value="Znf_CCCH"/>
</dbReference>
<dbReference type="GO" id="GO:0008270">
    <property type="term" value="F:zinc ion binding"/>
    <property type="evidence" value="ECO:0007669"/>
    <property type="project" value="UniProtKB-KW"/>
</dbReference>
<keyword evidence="1" id="KW-0862">Zinc</keyword>
<evidence type="ECO:0000313" key="5">
    <source>
        <dbReference type="Proteomes" id="UP000019487"/>
    </source>
</evidence>
<evidence type="ECO:0000256" key="1">
    <source>
        <dbReference type="PROSITE-ProRule" id="PRU00723"/>
    </source>
</evidence>
<evidence type="ECO:0000313" key="4">
    <source>
        <dbReference type="EMBL" id="ESZ93373.1"/>
    </source>
</evidence>
<feature type="region of interest" description="Disordered" evidence="2">
    <location>
        <begin position="175"/>
        <end position="202"/>
    </location>
</feature>
<feature type="domain" description="C3H1-type" evidence="3">
    <location>
        <begin position="569"/>
        <end position="597"/>
    </location>
</feature>
<feature type="region of interest" description="Disordered" evidence="2">
    <location>
        <begin position="446"/>
        <end position="512"/>
    </location>
</feature>
<proteinExistence type="predicted"/>
<dbReference type="HOGENOM" id="CLU_385465_0_0_1"/>
<keyword evidence="5" id="KW-1185">Reference proteome</keyword>
<organism evidence="4 5">
    <name type="scientific">Sclerotinia borealis (strain F-4128)</name>
    <dbReference type="NCBI Taxonomy" id="1432307"/>
    <lineage>
        <taxon>Eukaryota</taxon>
        <taxon>Fungi</taxon>
        <taxon>Dikarya</taxon>
        <taxon>Ascomycota</taxon>
        <taxon>Pezizomycotina</taxon>
        <taxon>Leotiomycetes</taxon>
        <taxon>Helotiales</taxon>
        <taxon>Sclerotiniaceae</taxon>
        <taxon>Sclerotinia</taxon>
    </lineage>
</organism>
<keyword evidence="1" id="KW-0479">Metal-binding</keyword>
<name>W9CC33_SCLBF</name>
<dbReference type="OrthoDB" id="3594623at2759"/>
<evidence type="ECO:0000259" key="3">
    <source>
        <dbReference type="PROSITE" id="PS50103"/>
    </source>
</evidence>
<dbReference type="SMART" id="SM00356">
    <property type="entry name" value="ZnF_C3H1"/>
    <property type="match status" value="2"/>
</dbReference>
<reference evidence="4 5" key="1">
    <citation type="journal article" date="2014" name="Genome Announc.">
        <title>Draft genome sequence of Sclerotinia borealis, a psychrophilic plant pathogenic fungus.</title>
        <authorList>
            <person name="Mardanov A.V."/>
            <person name="Beletsky A.V."/>
            <person name="Kadnikov V.V."/>
            <person name="Ignatov A.N."/>
            <person name="Ravin N.V."/>
        </authorList>
    </citation>
    <scope>NUCLEOTIDE SEQUENCE [LARGE SCALE GENOMIC DNA]</scope>
    <source>
        <strain evidence="5">F-4157</strain>
    </source>
</reference>
<comment type="caution">
    <text evidence="4">The sequence shown here is derived from an EMBL/GenBank/DDBJ whole genome shotgun (WGS) entry which is preliminary data.</text>
</comment>
<sequence>MALSTFAAKGLEYAERGSCILYGAGYFTEEEWVKLDALLHKGKYVFTNGPQTPPLNIVDYLDPRIHSTKNDAGAFPQSEADEPLLVFDEFPQNKPREAIVSVPSIDISTEDTVSGNNRVLEAEITPPDSQHERSPTCISQQGEYNTFASSFNEDICTEDEATLPAIIGEPVYINNEQTPEEPDQSVRSISKETRGNELSSTLPAGVTQAQLDEARSFRKSIGGISDWASEVNEETTKHVVTPESPLSASSAIKYKVSACSRRSPSQPQKAQPNLKLSQAEIEHRIGLFTQHFGHAPKAITDYYQPYNPEFNPFWLANPGTNAPVAPRKSNPRSVSFSSAAPGPRVTKTDSSAYLGKSFMATKSFKPLPGDSAKLEIDCGNWIDVIKHVSGNEYRGINKRTGRSGHFNLALIFNSIDATSKIFDGSKTNTKKDDGFSMDALERSNAAEWEDDDDVQSTPTEPQSTSNNGTARQRVGRPRSSRFAALADIDHQSVSESSEMASTVSSQKDRQNGAVVGLQSSKDAMDDNKNCQITEYRPSKSKNSLPNEGIMPRKPTRELLRKPAYEIVVPKTEVCYFWEFGDRCRYLEEQCRDLHEDREFTLQTNVRYGKPNPGPLFDVVHAIPSFLSGESHKSARDPSTMVGKRFTCFFWHQSTCLASDKQCNFLHTYVGSEGILHKEVQVQAYKNRNRKLLVKPKLTEADKIHQASLAAQWATDDSGKIATSELTSGSGSGWVSPVREERSLVNAEERTSLLGALEAGAVESHEEQGYVDEDPFEDSTLRKEPWMW</sequence>
<gene>
    <name evidence="4" type="ORF">SBOR_6250</name>
</gene>
<evidence type="ECO:0000256" key="2">
    <source>
        <dbReference type="SAM" id="MobiDB-lite"/>
    </source>
</evidence>
<dbReference type="PROSITE" id="PS50103">
    <property type="entry name" value="ZF_C3H1"/>
    <property type="match status" value="1"/>
</dbReference>
<dbReference type="Proteomes" id="UP000019487">
    <property type="component" value="Unassembled WGS sequence"/>
</dbReference>
<feature type="compositionally biased region" description="Basic and acidic residues" evidence="2">
    <location>
        <begin position="778"/>
        <end position="787"/>
    </location>
</feature>
<feature type="zinc finger region" description="C3H1-type" evidence="1">
    <location>
        <begin position="569"/>
        <end position="597"/>
    </location>
</feature>
<keyword evidence="1" id="KW-0863">Zinc-finger</keyword>
<dbReference type="EMBL" id="AYSA01000325">
    <property type="protein sequence ID" value="ESZ93373.1"/>
    <property type="molecule type" value="Genomic_DNA"/>
</dbReference>
<feature type="compositionally biased region" description="Low complexity" evidence="2">
    <location>
        <begin position="493"/>
        <end position="505"/>
    </location>
</feature>
<dbReference type="AlphaFoldDB" id="W9CC33"/>
<accession>W9CC33</accession>
<feature type="compositionally biased region" description="Polar residues" evidence="2">
    <location>
        <begin position="455"/>
        <end position="470"/>
    </location>
</feature>